<protein>
    <recommendedName>
        <fullName evidence="4">OsmC-like protein</fullName>
    </recommendedName>
</protein>
<dbReference type="SUPFAM" id="SSF82784">
    <property type="entry name" value="OsmC-like"/>
    <property type="match status" value="1"/>
</dbReference>
<evidence type="ECO:0008006" key="4">
    <source>
        <dbReference type="Google" id="ProtNLM"/>
    </source>
</evidence>
<dbReference type="InterPro" id="IPR003718">
    <property type="entry name" value="OsmC/Ohr_fam"/>
</dbReference>
<accession>A0A9D4YYP7</accession>
<feature type="region of interest" description="Disordered" evidence="1">
    <location>
        <begin position="256"/>
        <end position="356"/>
    </location>
</feature>
<dbReference type="InterPro" id="IPR036102">
    <property type="entry name" value="OsmC/Ohrsf"/>
</dbReference>
<feature type="compositionally biased region" description="Polar residues" evidence="1">
    <location>
        <begin position="188"/>
        <end position="198"/>
    </location>
</feature>
<dbReference type="InterPro" id="IPR052924">
    <property type="entry name" value="OsmC/Ohr_hydroprdx_reductase"/>
</dbReference>
<evidence type="ECO:0000256" key="1">
    <source>
        <dbReference type="SAM" id="MobiDB-lite"/>
    </source>
</evidence>
<dbReference type="OrthoDB" id="514207at2759"/>
<evidence type="ECO:0000313" key="3">
    <source>
        <dbReference type="Proteomes" id="UP001055712"/>
    </source>
</evidence>
<reference evidence="2" key="2">
    <citation type="submission" date="2020-11" db="EMBL/GenBank/DDBJ databases">
        <authorList>
            <person name="Cecchin M."/>
            <person name="Marcolungo L."/>
            <person name="Rossato M."/>
            <person name="Girolomoni L."/>
            <person name="Cosentino E."/>
            <person name="Cuine S."/>
            <person name="Li-Beisson Y."/>
            <person name="Delledonne M."/>
            <person name="Ballottari M."/>
        </authorList>
    </citation>
    <scope>NUCLEOTIDE SEQUENCE</scope>
    <source>
        <strain evidence="2">211/11P</strain>
        <tissue evidence="2">Whole cell</tissue>
    </source>
</reference>
<dbReference type="EMBL" id="SIDB01000004">
    <property type="protein sequence ID" value="KAI3433291.1"/>
    <property type="molecule type" value="Genomic_DNA"/>
</dbReference>
<evidence type="ECO:0000313" key="2">
    <source>
        <dbReference type="EMBL" id="KAI3433291.1"/>
    </source>
</evidence>
<gene>
    <name evidence="2" type="ORF">D9Q98_003110</name>
</gene>
<dbReference type="Gene3D" id="3.30.300.20">
    <property type="match status" value="1"/>
</dbReference>
<dbReference type="AlphaFoldDB" id="A0A9D4YYP7"/>
<dbReference type="InterPro" id="IPR015946">
    <property type="entry name" value="KH_dom-like_a/b"/>
</dbReference>
<name>A0A9D4YYP7_CHLVU</name>
<dbReference type="Proteomes" id="UP001055712">
    <property type="component" value="Unassembled WGS sequence"/>
</dbReference>
<comment type="caution">
    <text evidence="2">The sequence shown here is derived from an EMBL/GenBank/DDBJ whole genome shotgun (WGS) entry which is preliminary data.</text>
</comment>
<organism evidence="2 3">
    <name type="scientific">Chlorella vulgaris</name>
    <name type="common">Green alga</name>
    <dbReference type="NCBI Taxonomy" id="3077"/>
    <lineage>
        <taxon>Eukaryota</taxon>
        <taxon>Viridiplantae</taxon>
        <taxon>Chlorophyta</taxon>
        <taxon>core chlorophytes</taxon>
        <taxon>Trebouxiophyceae</taxon>
        <taxon>Chlorellales</taxon>
        <taxon>Chlorellaceae</taxon>
        <taxon>Chlorella clade</taxon>
        <taxon>Chlorella</taxon>
    </lineage>
</organism>
<dbReference type="Pfam" id="PF02566">
    <property type="entry name" value="OsmC"/>
    <property type="match status" value="1"/>
</dbReference>
<reference evidence="2" key="1">
    <citation type="journal article" date="2019" name="Plant J.">
        <title>Chlorella vulgaris genome assembly and annotation reveals the molecular basis for metabolic acclimation to high light conditions.</title>
        <authorList>
            <person name="Cecchin M."/>
            <person name="Marcolungo L."/>
            <person name="Rossato M."/>
            <person name="Girolomoni L."/>
            <person name="Cosentino E."/>
            <person name="Cuine S."/>
            <person name="Li-Beisson Y."/>
            <person name="Delledonne M."/>
            <person name="Ballottari M."/>
        </authorList>
    </citation>
    <scope>NUCLEOTIDE SEQUENCE</scope>
    <source>
        <strain evidence="2">211/11P</strain>
    </source>
</reference>
<feature type="region of interest" description="Disordered" evidence="1">
    <location>
        <begin position="187"/>
        <end position="223"/>
    </location>
</feature>
<feature type="compositionally biased region" description="Polar residues" evidence="1">
    <location>
        <begin position="257"/>
        <end position="279"/>
    </location>
</feature>
<proteinExistence type="predicted"/>
<dbReference type="PANTHER" id="PTHR35368">
    <property type="entry name" value="HYDROPEROXIDE REDUCTASE"/>
    <property type="match status" value="1"/>
</dbReference>
<keyword evidence="3" id="KW-1185">Reference proteome</keyword>
<dbReference type="PANTHER" id="PTHR35368:SF1">
    <property type="entry name" value="HYDROPEROXIDE REDUCTASE"/>
    <property type="match status" value="1"/>
</dbReference>
<sequence>MAMQGRAGSLARLGCSSLATQAASTPMVMKAKVEAFGEGATSLIAADSYRFVSDEPPSLGGKGMGPNPLSLLLGSLVGCTQFTASMIANELKLGGGVDAVSWAASGEYNLQGVRGTEEGVDARFTRISLQGTVETGMSQQDLDQVARLVDKRCIIAATLKASGLDLQLQLKKGQVDHESEPARALRELQQQQGSSTGQVKGDPGRDGDAPRFAGTAGQGRASAHGFSTLSRSFHTSPSWHQGKDGEDVAREHLNAAETPQLQKDRSSSQSDSTEGSAYSNRDDPRAQASQPVDGKSDEQIVKEQGAGTTVHPGAAGNVEGGEPMKEGGSQAPGYADRAADSKDGESPLGDRPVGEE</sequence>